<sequence length="217" mass="23885">MSAGQPVTAEYLRFRVNIKYGRDLVEAGRSLTKLGVSVFDIGDLYRAAWTQAVSALDHWLHEEICARVKVLADETSGRPHALQTFALPLAVVDDIRLNGKLFSVALAEEVRKSLSRKTLQNPDDIAAGLKLVYDGGDLWRKVAARMQTPPPGDEATWSQDSVKAALRAIMKRRNQIAHEADLENIGDRRAITDVDAARMIDLLEDIATAIAAVVEGR</sequence>
<organism evidence="1 2">
    <name type="scientific">Nocardia africana</name>
    <dbReference type="NCBI Taxonomy" id="134964"/>
    <lineage>
        <taxon>Bacteria</taxon>
        <taxon>Bacillati</taxon>
        <taxon>Actinomycetota</taxon>
        <taxon>Actinomycetes</taxon>
        <taxon>Mycobacteriales</taxon>
        <taxon>Nocardiaceae</taxon>
        <taxon>Nocardia</taxon>
    </lineage>
</organism>
<dbReference type="RefSeq" id="WP_387254452.1">
    <property type="nucleotide sequence ID" value="NZ_JBIALX010000014.1"/>
</dbReference>
<dbReference type="EMBL" id="JBIALX010000014">
    <property type="protein sequence ID" value="MFF0457293.1"/>
    <property type="molecule type" value="Genomic_DNA"/>
</dbReference>
<keyword evidence="2" id="KW-1185">Reference proteome</keyword>
<name>A0ABW6NQG3_9NOCA</name>
<comment type="caution">
    <text evidence="1">The sequence shown here is derived from an EMBL/GenBank/DDBJ whole genome shotgun (WGS) entry which is preliminary data.</text>
</comment>
<dbReference type="Proteomes" id="UP001601521">
    <property type="component" value="Unassembled WGS sequence"/>
</dbReference>
<evidence type="ECO:0000313" key="1">
    <source>
        <dbReference type="EMBL" id="MFF0457293.1"/>
    </source>
</evidence>
<protein>
    <recommendedName>
        <fullName evidence="3">RiboL-PSP-HEPN domain-containing protein</fullName>
    </recommendedName>
</protein>
<gene>
    <name evidence="1" type="ORF">ACFYTH_28365</name>
</gene>
<evidence type="ECO:0008006" key="3">
    <source>
        <dbReference type="Google" id="ProtNLM"/>
    </source>
</evidence>
<proteinExistence type="predicted"/>
<reference evidence="1 2" key="1">
    <citation type="submission" date="2024-10" db="EMBL/GenBank/DDBJ databases">
        <title>The Natural Products Discovery Center: Release of the First 8490 Sequenced Strains for Exploring Actinobacteria Biosynthetic Diversity.</title>
        <authorList>
            <person name="Kalkreuter E."/>
            <person name="Kautsar S.A."/>
            <person name="Yang D."/>
            <person name="Bader C.D."/>
            <person name="Teijaro C.N."/>
            <person name="Fluegel L."/>
            <person name="Davis C.M."/>
            <person name="Simpson J.R."/>
            <person name="Lauterbach L."/>
            <person name="Steele A.D."/>
            <person name="Gui C."/>
            <person name="Meng S."/>
            <person name="Li G."/>
            <person name="Viehrig K."/>
            <person name="Ye F."/>
            <person name="Su P."/>
            <person name="Kiefer A.F."/>
            <person name="Nichols A."/>
            <person name="Cepeda A.J."/>
            <person name="Yan W."/>
            <person name="Fan B."/>
            <person name="Jiang Y."/>
            <person name="Adhikari A."/>
            <person name="Zheng C.-J."/>
            <person name="Schuster L."/>
            <person name="Cowan T.M."/>
            <person name="Smanski M.J."/>
            <person name="Chevrette M.G."/>
            <person name="De Carvalho L.P.S."/>
            <person name="Shen B."/>
        </authorList>
    </citation>
    <scope>NUCLEOTIDE SEQUENCE [LARGE SCALE GENOMIC DNA]</scope>
    <source>
        <strain evidence="1 2">NPDC004550</strain>
    </source>
</reference>
<accession>A0ABW6NQG3</accession>
<evidence type="ECO:0000313" key="2">
    <source>
        <dbReference type="Proteomes" id="UP001601521"/>
    </source>
</evidence>